<dbReference type="InterPro" id="IPR014284">
    <property type="entry name" value="RNA_pol_sigma-70_dom"/>
</dbReference>
<dbReference type="Proteomes" id="UP000640335">
    <property type="component" value="Unassembled WGS sequence"/>
</dbReference>
<dbReference type="Pfam" id="PF04542">
    <property type="entry name" value="Sigma70_r2"/>
    <property type="match status" value="1"/>
</dbReference>
<dbReference type="NCBIfam" id="TIGR02937">
    <property type="entry name" value="sigma70-ECF"/>
    <property type="match status" value="1"/>
</dbReference>
<dbReference type="EMBL" id="JACSQZ010000001">
    <property type="protein sequence ID" value="MBD7913547.1"/>
    <property type="molecule type" value="Genomic_DNA"/>
</dbReference>
<accession>A0ABR8PZE8</accession>
<comment type="caution">
    <text evidence="7">The sequence shown here is derived from an EMBL/GenBank/DDBJ whole genome shotgun (WGS) entry which is preliminary data.</text>
</comment>
<dbReference type="Pfam" id="PF08281">
    <property type="entry name" value="Sigma70_r4_2"/>
    <property type="match status" value="1"/>
</dbReference>
<dbReference type="InterPro" id="IPR013325">
    <property type="entry name" value="RNA_pol_sigma_r2"/>
</dbReference>
<dbReference type="InterPro" id="IPR039425">
    <property type="entry name" value="RNA_pol_sigma-70-like"/>
</dbReference>
<gene>
    <name evidence="7" type="ORF">H9660_00150</name>
</gene>
<reference evidence="7 8" key="1">
    <citation type="submission" date="2020-08" db="EMBL/GenBank/DDBJ databases">
        <title>A Genomic Blueprint of the Chicken Gut Microbiome.</title>
        <authorList>
            <person name="Gilroy R."/>
            <person name="Ravi A."/>
            <person name="Getino M."/>
            <person name="Pursley I."/>
            <person name="Horton D.L."/>
            <person name="Alikhan N.-F."/>
            <person name="Baker D."/>
            <person name="Gharbi K."/>
            <person name="Hall N."/>
            <person name="Watson M."/>
            <person name="Adriaenssens E.M."/>
            <person name="Foster-Nyarko E."/>
            <person name="Jarju S."/>
            <person name="Secka A."/>
            <person name="Antonio M."/>
            <person name="Oren A."/>
            <person name="Chaudhuri R."/>
            <person name="La Ragione R.M."/>
            <person name="Hildebrand F."/>
            <person name="Pallen M.J."/>
        </authorList>
    </citation>
    <scope>NUCLEOTIDE SEQUENCE [LARGE SCALE GENOMIC DNA]</scope>
    <source>
        <strain evidence="7 8">Sa3CUN1</strain>
    </source>
</reference>
<name>A0ABR8PZE8_9CLOT</name>
<protein>
    <submittedName>
        <fullName evidence="7">Sigma-70 family RNA polymerase sigma factor</fullName>
    </submittedName>
</protein>
<dbReference type="InterPro" id="IPR007627">
    <property type="entry name" value="RNA_pol_sigma70_r2"/>
</dbReference>
<evidence type="ECO:0000256" key="2">
    <source>
        <dbReference type="ARBA" id="ARBA00023015"/>
    </source>
</evidence>
<evidence type="ECO:0000313" key="8">
    <source>
        <dbReference type="Proteomes" id="UP000640335"/>
    </source>
</evidence>
<keyword evidence="4" id="KW-0804">Transcription</keyword>
<dbReference type="InterPro" id="IPR036388">
    <property type="entry name" value="WH-like_DNA-bd_sf"/>
</dbReference>
<evidence type="ECO:0000256" key="1">
    <source>
        <dbReference type="ARBA" id="ARBA00010641"/>
    </source>
</evidence>
<dbReference type="Gene3D" id="1.10.1740.10">
    <property type="match status" value="1"/>
</dbReference>
<dbReference type="Gene3D" id="1.10.10.10">
    <property type="entry name" value="Winged helix-like DNA-binding domain superfamily/Winged helix DNA-binding domain"/>
    <property type="match status" value="1"/>
</dbReference>
<dbReference type="PANTHER" id="PTHR43133:SF51">
    <property type="entry name" value="RNA POLYMERASE SIGMA FACTOR"/>
    <property type="match status" value="1"/>
</dbReference>
<dbReference type="CDD" id="cd06171">
    <property type="entry name" value="Sigma70_r4"/>
    <property type="match status" value="1"/>
</dbReference>
<dbReference type="InterPro" id="IPR013249">
    <property type="entry name" value="RNA_pol_sigma70_r4_t2"/>
</dbReference>
<evidence type="ECO:0000259" key="6">
    <source>
        <dbReference type="Pfam" id="PF08281"/>
    </source>
</evidence>
<sequence>MGISNIIPIGVFNKFKEESLKKNNVRLAIDGDKDAFNILIKENLNSLYIVARGILNSEYDIEDAIQSTILKAYEKILYLRNEKFFKTWLTRILINECNNIIRKNKKVTYIEDSQINNEVYEDKYKNLDLIKAMNKLSSDLKITMLLFYFNDMSIEEISNTLKIPKGTVKSRLNRGRERLYKIMSEGESHE</sequence>
<keyword evidence="2" id="KW-0805">Transcription regulation</keyword>
<dbReference type="RefSeq" id="WP_191747296.1">
    <property type="nucleotide sequence ID" value="NZ_JACSQZ010000001.1"/>
</dbReference>
<dbReference type="SUPFAM" id="SSF88659">
    <property type="entry name" value="Sigma3 and sigma4 domains of RNA polymerase sigma factors"/>
    <property type="match status" value="1"/>
</dbReference>
<feature type="domain" description="RNA polymerase sigma factor 70 region 4 type 2" evidence="6">
    <location>
        <begin position="128"/>
        <end position="179"/>
    </location>
</feature>
<keyword evidence="8" id="KW-1185">Reference proteome</keyword>
<organism evidence="7 8">
    <name type="scientific">Clostridium gallinarum</name>
    <dbReference type="NCBI Taxonomy" id="2762246"/>
    <lineage>
        <taxon>Bacteria</taxon>
        <taxon>Bacillati</taxon>
        <taxon>Bacillota</taxon>
        <taxon>Clostridia</taxon>
        <taxon>Eubacteriales</taxon>
        <taxon>Clostridiaceae</taxon>
        <taxon>Clostridium</taxon>
    </lineage>
</organism>
<dbReference type="PANTHER" id="PTHR43133">
    <property type="entry name" value="RNA POLYMERASE ECF-TYPE SIGMA FACTO"/>
    <property type="match status" value="1"/>
</dbReference>
<evidence type="ECO:0000259" key="5">
    <source>
        <dbReference type="Pfam" id="PF04542"/>
    </source>
</evidence>
<feature type="domain" description="RNA polymerase sigma-70 region 2" evidence="5">
    <location>
        <begin position="39"/>
        <end position="106"/>
    </location>
</feature>
<keyword evidence="3" id="KW-0731">Sigma factor</keyword>
<dbReference type="InterPro" id="IPR013324">
    <property type="entry name" value="RNA_pol_sigma_r3/r4-like"/>
</dbReference>
<dbReference type="SUPFAM" id="SSF88946">
    <property type="entry name" value="Sigma2 domain of RNA polymerase sigma factors"/>
    <property type="match status" value="1"/>
</dbReference>
<evidence type="ECO:0000256" key="4">
    <source>
        <dbReference type="ARBA" id="ARBA00023163"/>
    </source>
</evidence>
<proteinExistence type="inferred from homology"/>
<evidence type="ECO:0000313" key="7">
    <source>
        <dbReference type="EMBL" id="MBD7913547.1"/>
    </source>
</evidence>
<comment type="similarity">
    <text evidence="1">Belongs to the sigma-70 factor family. ECF subfamily.</text>
</comment>
<evidence type="ECO:0000256" key="3">
    <source>
        <dbReference type="ARBA" id="ARBA00023082"/>
    </source>
</evidence>